<feature type="transmembrane region" description="Helical" evidence="2">
    <location>
        <begin position="111"/>
        <end position="142"/>
    </location>
</feature>
<feature type="transmembrane region" description="Helical" evidence="2">
    <location>
        <begin position="170"/>
        <end position="191"/>
    </location>
</feature>
<reference evidence="3 4" key="1">
    <citation type="submission" date="2018-11" db="EMBL/GenBank/DDBJ databases">
        <authorList>
            <consortium name="Pathogen Informatics"/>
        </authorList>
    </citation>
    <scope>NUCLEOTIDE SEQUENCE [LARGE SCALE GENOMIC DNA]</scope>
    <source>
        <strain evidence="3 4">Zambia</strain>
    </source>
</reference>
<gene>
    <name evidence="3" type="ORF">SMRZ_LOCUS2891</name>
</gene>
<evidence type="ECO:0000256" key="2">
    <source>
        <dbReference type="SAM" id="Phobius"/>
    </source>
</evidence>
<evidence type="ECO:0000313" key="3">
    <source>
        <dbReference type="EMBL" id="VDO56372.1"/>
    </source>
</evidence>
<evidence type="ECO:0000313" key="4">
    <source>
        <dbReference type="Proteomes" id="UP000277204"/>
    </source>
</evidence>
<keyword evidence="2" id="KW-0812">Transmembrane</keyword>
<dbReference type="EMBL" id="UZAI01000778">
    <property type="protein sequence ID" value="VDO56372.1"/>
    <property type="molecule type" value="Genomic_DNA"/>
</dbReference>
<keyword evidence="4" id="KW-1185">Reference proteome</keyword>
<proteinExistence type="predicted"/>
<protein>
    <submittedName>
        <fullName evidence="3">Uncharacterized protein</fullName>
    </submittedName>
</protein>
<accession>A0A183LGG6</accession>
<sequence>MESSRPKEKRKTKEHITPRNGDRHEKNEQELDGIRKKGPGQSGLVGSLCSIRSNRHNTKYLLNVTNETLTTSSNRLIPNPCIMLELSSINRNLSINDMQPLKRRVTTRVRIYHYCVLFTSVIGLISISIASVIFCIHTGYYLNQSKYHMNNTYISKSNNGFFNYSQWTSLSIFLFGLLLLCISFALCYFYNSIINQSSINKQGCSRLNHNNSNTQVPTIINNNSTISSNQCFISPSINQT</sequence>
<feature type="compositionally biased region" description="Basic and acidic residues" evidence="1">
    <location>
        <begin position="14"/>
        <end position="35"/>
    </location>
</feature>
<organism evidence="3 4">
    <name type="scientific">Schistosoma margrebowiei</name>
    <dbReference type="NCBI Taxonomy" id="48269"/>
    <lineage>
        <taxon>Eukaryota</taxon>
        <taxon>Metazoa</taxon>
        <taxon>Spiralia</taxon>
        <taxon>Lophotrochozoa</taxon>
        <taxon>Platyhelminthes</taxon>
        <taxon>Trematoda</taxon>
        <taxon>Digenea</taxon>
        <taxon>Strigeidida</taxon>
        <taxon>Schistosomatoidea</taxon>
        <taxon>Schistosomatidae</taxon>
        <taxon>Schistosoma</taxon>
    </lineage>
</organism>
<name>A0A183LGG6_9TREM</name>
<feature type="region of interest" description="Disordered" evidence="1">
    <location>
        <begin position="1"/>
        <end position="41"/>
    </location>
</feature>
<dbReference type="AlphaFoldDB" id="A0A183LGG6"/>
<keyword evidence="2" id="KW-0472">Membrane</keyword>
<evidence type="ECO:0000256" key="1">
    <source>
        <dbReference type="SAM" id="MobiDB-lite"/>
    </source>
</evidence>
<keyword evidence="2" id="KW-1133">Transmembrane helix</keyword>
<dbReference type="Proteomes" id="UP000277204">
    <property type="component" value="Unassembled WGS sequence"/>
</dbReference>